<dbReference type="Gene3D" id="3.40.50.880">
    <property type="match status" value="1"/>
</dbReference>
<dbReference type="GO" id="GO:0004088">
    <property type="term" value="F:carbamoyl-phosphate synthase (glutamine-hydrolyzing) activity"/>
    <property type="evidence" value="ECO:0007669"/>
    <property type="project" value="UniProtKB-EC"/>
</dbReference>
<dbReference type="PANTHER" id="PTHR43418:SF7">
    <property type="entry name" value="CARBAMOYL-PHOSPHATE SYNTHASE SMALL CHAIN"/>
    <property type="match status" value="1"/>
</dbReference>
<dbReference type="HAMAP" id="MF_01209">
    <property type="entry name" value="CPSase_S_chain"/>
    <property type="match status" value="1"/>
</dbReference>
<dbReference type="InterPro" id="IPR036480">
    <property type="entry name" value="CarbP_synth_ssu_N_sf"/>
</dbReference>
<dbReference type="PRINTS" id="PR00096">
    <property type="entry name" value="GATASE"/>
</dbReference>
<dbReference type="InterPro" id="IPR006274">
    <property type="entry name" value="CarbamoylP_synth_ssu"/>
</dbReference>
<evidence type="ECO:0000256" key="11">
    <source>
        <dbReference type="ARBA" id="ARBA00048816"/>
    </source>
</evidence>
<keyword evidence="15" id="KW-1185">Reference proteome</keyword>
<dbReference type="Proteomes" id="UP000646827">
    <property type="component" value="Unassembled WGS sequence"/>
</dbReference>
<dbReference type="GO" id="GO:0005524">
    <property type="term" value="F:ATP binding"/>
    <property type="evidence" value="ECO:0007669"/>
    <property type="project" value="UniProtKB-KW"/>
</dbReference>
<dbReference type="Pfam" id="PF00988">
    <property type="entry name" value="CPSase_sm_chain"/>
    <property type="match status" value="1"/>
</dbReference>
<proteinExistence type="inferred from homology"/>
<dbReference type="PRINTS" id="PR00097">
    <property type="entry name" value="ANTSNTHASEII"/>
</dbReference>
<evidence type="ECO:0000256" key="10">
    <source>
        <dbReference type="ARBA" id="ARBA00044340"/>
    </source>
</evidence>
<dbReference type="InterPro" id="IPR035686">
    <property type="entry name" value="CPSase_GATase1"/>
</dbReference>
<dbReference type="SUPFAM" id="SSF52021">
    <property type="entry name" value="Carbamoyl phosphate synthetase, small subunit N-terminal domain"/>
    <property type="match status" value="1"/>
</dbReference>
<dbReference type="NCBIfam" id="TIGR01368">
    <property type="entry name" value="CPSaseIIsmall"/>
    <property type="match status" value="1"/>
</dbReference>
<evidence type="ECO:0000256" key="12">
    <source>
        <dbReference type="ARBA" id="ARBA00049285"/>
    </source>
</evidence>
<dbReference type="AlphaFoldDB" id="A0A8H7S4I1"/>
<comment type="catalytic activity">
    <reaction evidence="12">
        <text>L-glutamine + H2O = L-glutamate + NH4(+)</text>
        <dbReference type="Rhea" id="RHEA:15889"/>
        <dbReference type="ChEBI" id="CHEBI:15377"/>
        <dbReference type="ChEBI" id="CHEBI:28938"/>
        <dbReference type="ChEBI" id="CHEBI:29985"/>
        <dbReference type="ChEBI" id="CHEBI:58359"/>
    </reaction>
</comment>
<comment type="subunit">
    <text evidence="8">Heterodimer composed of 2 chains; the small (or glutamine) chain promotes the hydrolysis of glutamine to ammonia, which is used by the large (or ammonia) chain to synthesize carbamoyl phosphate.</text>
</comment>
<dbReference type="Gene3D" id="3.50.30.20">
    <property type="entry name" value="Carbamoyl-phosphate synthase small subunit, N-terminal domain"/>
    <property type="match status" value="1"/>
</dbReference>
<name>A0A8H7S4I1_9FUNG</name>
<evidence type="ECO:0000259" key="13">
    <source>
        <dbReference type="SMART" id="SM01097"/>
    </source>
</evidence>
<organism evidence="14 15">
    <name type="scientific">Circinella minor</name>
    <dbReference type="NCBI Taxonomy" id="1195481"/>
    <lineage>
        <taxon>Eukaryota</taxon>
        <taxon>Fungi</taxon>
        <taxon>Fungi incertae sedis</taxon>
        <taxon>Mucoromycota</taxon>
        <taxon>Mucoromycotina</taxon>
        <taxon>Mucoromycetes</taxon>
        <taxon>Mucorales</taxon>
        <taxon>Lichtheimiaceae</taxon>
        <taxon>Circinella</taxon>
    </lineage>
</organism>
<comment type="similarity">
    <text evidence="2">Belongs to the CarA family.</text>
</comment>
<evidence type="ECO:0000256" key="6">
    <source>
        <dbReference type="ARBA" id="ARBA00022840"/>
    </source>
</evidence>
<reference evidence="14 15" key="1">
    <citation type="submission" date="2020-12" db="EMBL/GenBank/DDBJ databases">
        <title>Metabolic potential, ecology and presence of endohyphal bacteria is reflected in genomic diversity of Mucoromycotina.</title>
        <authorList>
            <person name="Muszewska A."/>
            <person name="Okrasinska A."/>
            <person name="Steczkiewicz K."/>
            <person name="Drgas O."/>
            <person name="Orlowska M."/>
            <person name="Perlinska-Lenart U."/>
            <person name="Aleksandrzak-Piekarczyk T."/>
            <person name="Szatraj K."/>
            <person name="Zielenkiewicz U."/>
            <person name="Pilsyk S."/>
            <person name="Malc E."/>
            <person name="Mieczkowski P."/>
            <person name="Kruszewska J.S."/>
            <person name="Biernat P."/>
            <person name="Pawlowska J."/>
        </authorList>
    </citation>
    <scope>NUCLEOTIDE SEQUENCE [LARGE SCALE GENOMIC DNA]</scope>
    <source>
        <strain evidence="14 15">CBS 142.35</strain>
    </source>
</reference>
<dbReference type="PRINTS" id="PR00099">
    <property type="entry name" value="CPSGATASE"/>
</dbReference>
<comment type="caution">
    <text evidence="14">The sequence shown here is derived from an EMBL/GenBank/DDBJ whole genome shotgun (WGS) entry which is preliminary data.</text>
</comment>
<dbReference type="CDD" id="cd01744">
    <property type="entry name" value="GATase1_CPSase"/>
    <property type="match status" value="1"/>
</dbReference>
<dbReference type="FunFam" id="3.50.30.20:FF:000003">
    <property type="entry name" value="Carbamoyl-phosphate synthase arginine-specific small chain"/>
    <property type="match status" value="1"/>
</dbReference>
<dbReference type="InterPro" id="IPR017926">
    <property type="entry name" value="GATASE"/>
</dbReference>
<comment type="catalytic activity">
    <reaction evidence="11">
        <text>hydrogencarbonate + L-glutamine + 2 ATP + H2O = carbamoyl phosphate + L-glutamate + 2 ADP + phosphate + 2 H(+)</text>
        <dbReference type="Rhea" id="RHEA:18633"/>
        <dbReference type="ChEBI" id="CHEBI:15377"/>
        <dbReference type="ChEBI" id="CHEBI:15378"/>
        <dbReference type="ChEBI" id="CHEBI:17544"/>
        <dbReference type="ChEBI" id="CHEBI:29985"/>
        <dbReference type="ChEBI" id="CHEBI:30616"/>
        <dbReference type="ChEBI" id="CHEBI:43474"/>
        <dbReference type="ChEBI" id="CHEBI:58228"/>
        <dbReference type="ChEBI" id="CHEBI:58359"/>
        <dbReference type="ChEBI" id="CHEBI:456216"/>
        <dbReference type="EC" id="6.3.5.5"/>
    </reaction>
</comment>
<gene>
    <name evidence="14" type="ORF">INT45_002696</name>
</gene>
<dbReference type="SUPFAM" id="SSF52317">
    <property type="entry name" value="Class I glutamine amidotransferase-like"/>
    <property type="match status" value="1"/>
</dbReference>
<dbReference type="EC" id="6.3.5.5" evidence="3"/>
<keyword evidence="6" id="KW-0067">ATP-binding</keyword>
<dbReference type="EMBL" id="JAEPRB010000080">
    <property type="protein sequence ID" value="KAG2222565.1"/>
    <property type="molecule type" value="Genomic_DNA"/>
</dbReference>
<dbReference type="SMART" id="SM01097">
    <property type="entry name" value="CPSase_sm_chain"/>
    <property type="match status" value="1"/>
</dbReference>
<dbReference type="OrthoDB" id="434at2759"/>
<sequence>MHLLNQKPNLATLKLKSGQAYTGVSFGADTSVTGEAVFTTSLVGYPESMTDPSYTGQILVFTQPLIGNYGVPGPVKDKFGLFKYFESDKIQVSGIIVTDYAAQYSHWTAVESLGNWCKRFNVPAITGVDTRAIVKVLREQGSTLAHLTVHATEEQINPKENGFLWDPNTENLVARVSTPTPLHYNPDGDIKIAVVDCGVKQNIIRCLTKRGASVTVLPFDYDFNKDQELYDGLFVSNGPGNPETCGMTVVKHLQEAIETFGKPIFGICMGNLLLGMAIGMKVYKLPFGNRGHNQPALHVQTGQCSITSQNHGYALNDKVMPVGWNKLFINANDGSNEGICHESLPIFSVQFHPEAKGGPQDTEYLFEEFITLVRAEKLKRMTEDDSVVA</sequence>
<evidence type="ECO:0000313" key="14">
    <source>
        <dbReference type="EMBL" id="KAG2222565.1"/>
    </source>
</evidence>
<evidence type="ECO:0000256" key="8">
    <source>
        <dbReference type="ARBA" id="ARBA00044031"/>
    </source>
</evidence>
<dbReference type="InterPro" id="IPR029062">
    <property type="entry name" value="Class_I_gatase-like"/>
</dbReference>
<evidence type="ECO:0000256" key="9">
    <source>
        <dbReference type="ARBA" id="ARBA00044168"/>
    </source>
</evidence>
<dbReference type="GO" id="GO:0006207">
    <property type="term" value="P:'de novo' pyrimidine nucleobase biosynthetic process"/>
    <property type="evidence" value="ECO:0007669"/>
    <property type="project" value="InterPro"/>
</dbReference>
<keyword evidence="5" id="KW-0547">Nucleotide-binding</keyword>
<dbReference type="Pfam" id="PF00117">
    <property type="entry name" value="GATase"/>
    <property type="match status" value="1"/>
</dbReference>
<evidence type="ECO:0000256" key="7">
    <source>
        <dbReference type="ARBA" id="ARBA00022962"/>
    </source>
</evidence>
<dbReference type="InterPro" id="IPR050472">
    <property type="entry name" value="Anth_synth/Amidotransfase"/>
</dbReference>
<evidence type="ECO:0000256" key="4">
    <source>
        <dbReference type="ARBA" id="ARBA00022598"/>
    </source>
</evidence>
<dbReference type="NCBIfam" id="NF009475">
    <property type="entry name" value="PRK12838.1"/>
    <property type="match status" value="1"/>
</dbReference>
<evidence type="ECO:0000256" key="5">
    <source>
        <dbReference type="ARBA" id="ARBA00022741"/>
    </source>
</evidence>
<protein>
    <recommendedName>
        <fullName evidence="9">Carbamoyl phosphate synthase arginine-specific small chain</fullName>
        <ecNumber evidence="3">6.3.5.5</ecNumber>
    </recommendedName>
    <alternativeName>
        <fullName evidence="10">Arginine-specific carbamoyl phosphate synthetase, glutamine chain</fullName>
    </alternativeName>
</protein>
<evidence type="ECO:0000313" key="15">
    <source>
        <dbReference type="Proteomes" id="UP000646827"/>
    </source>
</evidence>
<dbReference type="GO" id="GO:0006541">
    <property type="term" value="P:glutamine metabolic process"/>
    <property type="evidence" value="ECO:0007669"/>
    <property type="project" value="InterPro"/>
</dbReference>
<dbReference type="InterPro" id="IPR002474">
    <property type="entry name" value="CarbamoylP_synth_ssu_N"/>
</dbReference>
<comment type="pathway">
    <text evidence="1">Amino-acid biosynthesis; L-arginine biosynthesis; carbamoyl phosphate from bicarbonate: step 1/1.</text>
</comment>
<keyword evidence="7" id="KW-0315">Glutamine amidotransferase</keyword>
<keyword evidence="4" id="KW-0436">Ligase</keyword>
<evidence type="ECO:0000256" key="3">
    <source>
        <dbReference type="ARBA" id="ARBA00012738"/>
    </source>
</evidence>
<evidence type="ECO:0000256" key="2">
    <source>
        <dbReference type="ARBA" id="ARBA00007800"/>
    </source>
</evidence>
<evidence type="ECO:0000256" key="1">
    <source>
        <dbReference type="ARBA" id="ARBA00005077"/>
    </source>
</evidence>
<dbReference type="PANTHER" id="PTHR43418">
    <property type="entry name" value="MULTIFUNCTIONAL TRYPTOPHAN BIOSYNTHESIS PROTEIN-RELATED"/>
    <property type="match status" value="1"/>
</dbReference>
<accession>A0A8H7S4I1</accession>
<feature type="domain" description="Carbamoyl-phosphate synthase small subunit N-terminal" evidence="13">
    <location>
        <begin position="9"/>
        <end position="148"/>
    </location>
</feature>
<dbReference type="PROSITE" id="PS51273">
    <property type="entry name" value="GATASE_TYPE_1"/>
    <property type="match status" value="1"/>
</dbReference>